<accession>X0UIH8</accession>
<reference evidence="1" key="1">
    <citation type="journal article" date="2014" name="Front. Microbiol.">
        <title>High frequency of phylogenetically diverse reductive dehalogenase-homologous genes in deep subseafloor sedimentary metagenomes.</title>
        <authorList>
            <person name="Kawai M."/>
            <person name="Futagami T."/>
            <person name="Toyoda A."/>
            <person name="Takaki Y."/>
            <person name="Nishi S."/>
            <person name="Hori S."/>
            <person name="Arai W."/>
            <person name="Tsubouchi T."/>
            <person name="Morono Y."/>
            <person name="Uchiyama I."/>
            <person name="Ito T."/>
            <person name="Fujiyama A."/>
            <person name="Inagaki F."/>
            <person name="Takami H."/>
        </authorList>
    </citation>
    <scope>NUCLEOTIDE SEQUENCE</scope>
    <source>
        <strain evidence="1">Expedition CK06-06</strain>
    </source>
</reference>
<evidence type="ECO:0000313" key="1">
    <source>
        <dbReference type="EMBL" id="GAG00183.1"/>
    </source>
</evidence>
<organism evidence="1">
    <name type="scientific">marine sediment metagenome</name>
    <dbReference type="NCBI Taxonomy" id="412755"/>
    <lineage>
        <taxon>unclassified sequences</taxon>
        <taxon>metagenomes</taxon>
        <taxon>ecological metagenomes</taxon>
    </lineage>
</organism>
<evidence type="ECO:0008006" key="2">
    <source>
        <dbReference type="Google" id="ProtNLM"/>
    </source>
</evidence>
<feature type="non-terminal residue" evidence="1">
    <location>
        <position position="1"/>
    </location>
</feature>
<dbReference type="EMBL" id="BARS01028982">
    <property type="protein sequence ID" value="GAG00183.1"/>
    <property type="molecule type" value="Genomic_DNA"/>
</dbReference>
<name>X0UIH8_9ZZZZ</name>
<proteinExistence type="predicted"/>
<sequence length="48" mass="5299">NPYSLGADGANWDPLIDELEIYSRVLSTDEIVAKYAAGAGRFYDFNTV</sequence>
<comment type="caution">
    <text evidence="1">The sequence shown here is derived from an EMBL/GenBank/DDBJ whole genome shotgun (WGS) entry which is preliminary data.</text>
</comment>
<protein>
    <recommendedName>
        <fullName evidence="2">LamG-like jellyroll fold domain-containing protein</fullName>
    </recommendedName>
</protein>
<dbReference type="AlphaFoldDB" id="X0UIH8"/>
<gene>
    <name evidence="1" type="ORF">S01H1_45360</name>
</gene>